<dbReference type="Gene3D" id="1.10.510.10">
    <property type="entry name" value="Transferase(Phosphotransferase) domain 1"/>
    <property type="match status" value="1"/>
</dbReference>
<dbReference type="RefSeq" id="WP_006973407.1">
    <property type="nucleotide sequence ID" value="NZ_ABCS01000046.1"/>
</dbReference>
<evidence type="ECO:0000256" key="3">
    <source>
        <dbReference type="ARBA" id="ARBA00022777"/>
    </source>
</evidence>
<dbReference type="Proteomes" id="UP000005801">
    <property type="component" value="Unassembled WGS sequence"/>
</dbReference>
<evidence type="ECO:0000256" key="2">
    <source>
        <dbReference type="ARBA" id="ARBA00022741"/>
    </source>
</evidence>
<keyword evidence="9" id="KW-1185">Reference proteome</keyword>
<reference evidence="8 9" key="1">
    <citation type="submission" date="2007-06" db="EMBL/GenBank/DDBJ databases">
        <authorList>
            <person name="Shimkets L."/>
            <person name="Ferriera S."/>
            <person name="Johnson J."/>
            <person name="Kravitz S."/>
            <person name="Beeson K."/>
            <person name="Sutton G."/>
            <person name="Rogers Y.-H."/>
            <person name="Friedman R."/>
            <person name="Frazier M."/>
            <person name="Venter J.C."/>
        </authorList>
    </citation>
    <scope>NUCLEOTIDE SEQUENCE [LARGE SCALE GENOMIC DNA]</scope>
    <source>
        <strain evidence="8 9">SIR-1</strain>
    </source>
</reference>
<accession>A6G9L2</accession>
<dbReference type="InterPro" id="IPR017441">
    <property type="entry name" value="Protein_kinase_ATP_BS"/>
</dbReference>
<dbReference type="GO" id="GO:0005524">
    <property type="term" value="F:ATP binding"/>
    <property type="evidence" value="ECO:0007669"/>
    <property type="project" value="UniProtKB-UniRule"/>
</dbReference>
<keyword evidence="2 5" id="KW-0547">Nucleotide-binding</keyword>
<evidence type="ECO:0000256" key="5">
    <source>
        <dbReference type="PROSITE-ProRule" id="PRU10141"/>
    </source>
</evidence>
<keyword evidence="4 5" id="KW-0067">ATP-binding</keyword>
<dbReference type="CDD" id="cd14014">
    <property type="entry name" value="STKc_PknB_like"/>
    <property type="match status" value="1"/>
</dbReference>
<evidence type="ECO:0000259" key="7">
    <source>
        <dbReference type="PROSITE" id="PS50011"/>
    </source>
</evidence>
<dbReference type="SUPFAM" id="SSF56112">
    <property type="entry name" value="Protein kinase-like (PK-like)"/>
    <property type="match status" value="1"/>
</dbReference>
<proteinExistence type="predicted"/>
<dbReference type="InterPro" id="IPR011990">
    <property type="entry name" value="TPR-like_helical_dom_sf"/>
</dbReference>
<organism evidence="8 9">
    <name type="scientific">Plesiocystis pacifica SIR-1</name>
    <dbReference type="NCBI Taxonomy" id="391625"/>
    <lineage>
        <taxon>Bacteria</taxon>
        <taxon>Pseudomonadati</taxon>
        <taxon>Myxococcota</taxon>
        <taxon>Polyangia</taxon>
        <taxon>Nannocystales</taxon>
        <taxon>Nannocystaceae</taxon>
        <taxon>Plesiocystis</taxon>
    </lineage>
</organism>
<dbReference type="PROSITE" id="PS00107">
    <property type="entry name" value="PROTEIN_KINASE_ATP"/>
    <property type="match status" value="1"/>
</dbReference>
<keyword evidence="3 8" id="KW-0418">Kinase</keyword>
<evidence type="ECO:0000256" key="6">
    <source>
        <dbReference type="SAM" id="MobiDB-lite"/>
    </source>
</evidence>
<dbReference type="InterPro" id="IPR008271">
    <property type="entry name" value="Ser/Thr_kinase_AS"/>
</dbReference>
<evidence type="ECO:0000256" key="1">
    <source>
        <dbReference type="ARBA" id="ARBA00022679"/>
    </source>
</evidence>
<dbReference type="GO" id="GO:0004674">
    <property type="term" value="F:protein serine/threonine kinase activity"/>
    <property type="evidence" value="ECO:0007669"/>
    <property type="project" value="TreeGrafter"/>
</dbReference>
<evidence type="ECO:0000313" key="8">
    <source>
        <dbReference type="EMBL" id="EDM77406.1"/>
    </source>
</evidence>
<dbReference type="Gene3D" id="3.30.200.20">
    <property type="entry name" value="Phosphorylase Kinase, domain 1"/>
    <property type="match status" value="1"/>
</dbReference>
<protein>
    <submittedName>
        <fullName evidence="8">Serine/threonine kinase family protein</fullName>
    </submittedName>
</protein>
<dbReference type="InterPro" id="IPR019734">
    <property type="entry name" value="TPR_rpt"/>
</dbReference>
<feature type="domain" description="Protein kinase" evidence="7">
    <location>
        <begin position="41"/>
        <end position="316"/>
    </location>
</feature>
<dbReference type="EMBL" id="ABCS01000046">
    <property type="protein sequence ID" value="EDM77406.1"/>
    <property type="molecule type" value="Genomic_DNA"/>
</dbReference>
<dbReference type="AlphaFoldDB" id="A6G9L2"/>
<dbReference type="SMART" id="SM00028">
    <property type="entry name" value="TPR"/>
    <property type="match status" value="4"/>
</dbReference>
<keyword evidence="1" id="KW-0808">Transferase</keyword>
<dbReference type="PROSITE" id="PS00108">
    <property type="entry name" value="PROTEIN_KINASE_ST"/>
    <property type="match status" value="1"/>
</dbReference>
<dbReference type="Gene3D" id="1.25.40.10">
    <property type="entry name" value="Tetratricopeptide repeat domain"/>
    <property type="match status" value="2"/>
</dbReference>
<dbReference type="Pfam" id="PF00069">
    <property type="entry name" value="Pkinase"/>
    <property type="match status" value="1"/>
</dbReference>
<name>A6G9L2_9BACT</name>
<dbReference type="InterPro" id="IPR000719">
    <property type="entry name" value="Prot_kinase_dom"/>
</dbReference>
<feature type="region of interest" description="Disordered" evidence="6">
    <location>
        <begin position="1"/>
        <end position="25"/>
    </location>
</feature>
<comment type="caution">
    <text evidence="8">The sequence shown here is derived from an EMBL/GenBank/DDBJ whole genome shotgun (WGS) entry which is preliminary data.</text>
</comment>
<dbReference type="Pfam" id="PF13424">
    <property type="entry name" value="TPR_12"/>
    <property type="match status" value="2"/>
</dbReference>
<feature type="binding site" evidence="5">
    <location>
        <position position="70"/>
    </location>
    <ligand>
        <name>ATP</name>
        <dbReference type="ChEBI" id="CHEBI:30616"/>
    </ligand>
</feature>
<gene>
    <name evidence="8" type="ORF">PPSIR1_37864</name>
</gene>
<sequence length="950" mass="102282">MRPSEDETWIEGAETSRRGEELGETLDDNSELSTLSRIGRYVLSARVGVGASGVVFSAWDPELERQVALKFIDVARGDSLGRQRVLREAQALARLEHPNVVAIHDVGEERGRLYLVMSLIKGMTLSKWLKAEPRSHAEILAVFVQAGRGLAAAHAAGLVHRDFKPGNVMIDEQGQALVVDFGLARASQGGGVTTPGTGVPRAIDRALEHSGTLDTSLTREGTLVGTPAFMALELFAGCPADARSDQFAFAVSLYRALYGERPYGGKSVPSIVVAMREGRLRPPPRWSPVRSVLVRALAVDATARWPDMDTVVALLLRDRGAQRRGVLLGLLGLSTVCALLAGGQWTEAPPVCTGAEAELAPVWNPERRAELEAAFEGVDSSWGAVTGAQVLAGLDDYARAWVAEHRGACEATRVRREQSEEVLDQRMRCLAHGRRELGVLVEVLGAGERERIERAVPGVAGLPDPAACGELDELARSELRPADPTLAAQIDRVAETLDRVQVLQRTGDYAAGLGLLEELRPELEGLSHAPTQASFVHAGGSLRAAVGDYEDAAAELERSFHLALGAELRPRAAAIARELAFVVGERQAQHALGHHWLRLAESLGASELDTTMARASLTYREGDYEAALVEYRRGIEAFESSGRTGPELAALYNGEGLCLLRLAHTDEARVPLGRAVAIMDEELGPGHPKVASTLINLASVEAQAGELERARDTYARVQVVLEREFGPTHPNLGVVFVNLSGILRRLGELDEAHALGERAVAIYTERFGAEHPKLSIALAVLSRVELERGALDAAETHAERALEIMAARHDPEHIKRARPTLGLARVHMAKGEHERALALLEQARVQIGDNPLVADIVCERERSLRRLGRPTGDAEDIRVSVELCEGQVDCGAFDHAELLLAQARSFEAGAGEGDPAALRERGRELLAEASGALADELRAALAESPEPPPG</sequence>
<dbReference type="InterPro" id="IPR011009">
    <property type="entry name" value="Kinase-like_dom_sf"/>
</dbReference>
<dbReference type="PANTHER" id="PTHR43289:SF6">
    <property type="entry name" value="SERINE_THREONINE-PROTEIN KINASE NEKL-3"/>
    <property type="match status" value="1"/>
</dbReference>
<dbReference type="PROSITE" id="PS50011">
    <property type="entry name" value="PROTEIN_KINASE_DOM"/>
    <property type="match status" value="1"/>
</dbReference>
<dbReference type="PANTHER" id="PTHR43289">
    <property type="entry name" value="MITOGEN-ACTIVATED PROTEIN KINASE KINASE KINASE 20-RELATED"/>
    <property type="match status" value="1"/>
</dbReference>
<evidence type="ECO:0000256" key="4">
    <source>
        <dbReference type="ARBA" id="ARBA00022840"/>
    </source>
</evidence>
<evidence type="ECO:0000313" key="9">
    <source>
        <dbReference type="Proteomes" id="UP000005801"/>
    </source>
</evidence>
<dbReference type="eggNOG" id="COG0515">
    <property type="taxonomic scope" value="Bacteria"/>
</dbReference>
<dbReference type="SUPFAM" id="SSF48452">
    <property type="entry name" value="TPR-like"/>
    <property type="match status" value="2"/>
</dbReference>
<dbReference type="STRING" id="391625.PPSIR1_37864"/>